<reference evidence="1 2" key="1">
    <citation type="submission" date="2015-02" db="EMBL/GenBank/DDBJ databases">
        <title>Genome Sequencing of Rickettsiales.</title>
        <authorList>
            <person name="Daugherty S.C."/>
            <person name="Su Q."/>
            <person name="Abolude K."/>
            <person name="Beier-Sexton M."/>
            <person name="Carlyon J.A."/>
            <person name="Carter R."/>
            <person name="Day N.P."/>
            <person name="Dumler S.J."/>
            <person name="Dyachenko V."/>
            <person name="Godinez A."/>
            <person name="Kurtti T.J."/>
            <person name="Lichay M."/>
            <person name="Mullins K.E."/>
            <person name="Ott S."/>
            <person name="Pappas-Brown V."/>
            <person name="Paris D.H."/>
            <person name="Patel P."/>
            <person name="Richards A.L."/>
            <person name="Sadzewicz L."/>
            <person name="Sears K."/>
            <person name="Seidman D."/>
            <person name="Sengamalay N."/>
            <person name="Stenos J."/>
            <person name="Tallon L.J."/>
            <person name="Vincent G."/>
            <person name="Fraser C.M."/>
            <person name="Munderloh U."/>
            <person name="Dunning-Hotopp J.C."/>
        </authorList>
    </citation>
    <scope>NUCLEOTIDE SEQUENCE [LARGE SCALE GENOMIC DNA]</scope>
    <source>
        <strain evidence="1 2">ApMUC09</strain>
    </source>
</reference>
<dbReference type="EMBL" id="LANV01000001">
    <property type="protein sequence ID" value="KJV64130.1"/>
    <property type="molecule type" value="Genomic_DNA"/>
</dbReference>
<name>A0A0F3N7X5_ANAPH</name>
<dbReference type="Proteomes" id="UP000033441">
    <property type="component" value="Unassembled WGS sequence"/>
</dbReference>
<dbReference type="AlphaFoldDB" id="A0A0F3N7X5"/>
<proteinExistence type="predicted"/>
<gene>
    <name evidence="1" type="ORF">APHMUC_0738</name>
</gene>
<evidence type="ECO:0000313" key="1">
    <source>
        <dbReference type="EMBL" id="KJV64130.1"/>
    </source>
</evidence>
<accession>A0A0F3N7X5</accession>
<sequence length="47" mass="5389">MFSLTIFCEILVINTIRQGLLEEDSRAFVFNEEPKRVSDSDVRVAAE</sequence>
<dbReference type="PATRIC" id="fig|1359152.3.peg.779"/>
<organism evidence="1 2">
    <name type="scientific">Anaplasma phagocytophilum str. ApMUC09</name>
    <dbReference type="NCBI Taxonomy" id="1359152"/>
    <lineage>
        <taxon>Bacteria</taxon>
        <taxon>Pseudomonadati</taxon>
        <taxon>Pseudomonadota</taxon>
        <taxon>Alphaproteobacteria</taxon>
        <taxon>Rickettsiales</taxon>
        <taxon>Anaplasmataceae</taxon>
        <taxon>Anaplasma</taxon>
        <taxon>phagocytophilum group</taxon>
    </lineage>
</organism>
<protein>
    <submittedName>
        <fullName evidence="1">Uncharacterized protein</fullName>
    </submittedName>
</protein>
<comment type="caution">
    <text evidence="1">The sequence shown here is derived from an EMBL/GenBank/DDBJ whole genome shotgun (WGS) entry which is preliminary data.</text>
</comment>
<evidence type="ECO:0000313" key="2">
    <source>
        <dbReference type="Proteomes" id="UP000033441"/>
    </source>
</evidence>